<dbReference type="AlphaFoldDB" id="A0AAV7QUJ8"/>
<accession>A0AAV7QUJ8</accession>
<dbReference type="EMBL" id="JANPWB010000010">
    <property type="protein sequence ID" value="KAJ1143117.1"/>
    <property type="molecule type" value="Genomic_DNA"/>
</dbReference>
<keyword evidence="3" id="KW-1185">Reference proteome</keyword>
<name>A0AAV7QUJ8_PLEWA</name>
<gene>
    <name evidence="2" type="ORF">NDU88_009428</name>
</gene>
<feature type="compositionally biased region" description="Polar residues" evidence="1">
    <location>
        <begin position="98"/>
        <end position="113"/>
    </location>
</feature>
<evidence type="ECO:0000256" key="1">
    <source>
        <dbReference type="SAM" id="MobiDB-lite"/>
    </source>
</evidence>
<reference evidence="2" key="1">
    <citation type="journal article" date="2022" name="bioRxiv">
        <title>Sequencing and chromosome-scale assembly of the giantPleurodeles waltlgenome.</title>
        <authorList>
            <person name="Brown T."/>
            <person name="Elewa A."/>
            <person name="Iarovenko S."/>
            <person name="Subramanian E."/>
            <person name="Araus A.J."/>
            <person name="Petzold A."/>
            <person name="Susuki M."/>
            <person name="Suzuki K.-i.T."/>
            <person name="Hayashi T."/>
            <person name="Toyoda A."/>
            <person name="Oliveira C."/>
            <person name="Osipova E."/>
            <person name="Leigh N.D."/>
            <person name="Simon A."/>
            <person name="Yun M.H."/>
        </authorList>
    </citation>
    <scope>NUCLEOTIDE SEQUENCE</scope>
    <source>
        <strain evidence="2">20211129_DDA</strain>
        <tissue evidence="2">Liver</tissue>
    </source>
</reference>
<feature type="compositionally biased region" description="Basic and acidic residues" evidence="1">
    <location>
        <begin position="311"/>
        <end position="323"/>
    </location>
</feature>
<sequence>MAARIGMNHQDDEDSEPNRPVGQPSVEETKSLLVPKTAPRRTAPGSKKLYIHNYFTRARSGAGDGMEEGGEQAEPTICIDALVSKAPIIPLAPLPGTISASSSTRTEYTQEQDQGPKQEQEQDSSGYCSFGMGSSIIGELFELADTTLEEGWDSLNGRINDKNKNKNTACEGNRRSNMLLTSLEHEHEYEPEILGPTSTGGRDELEMGQGMTETLSANNRIKVVEVEVHQRNQSQVDVVQANKPMNNGQVCSIPLHDLLNASREWPAIAEQEGQDDRQENWPIRKTNMRAPGTGEGPKIPQEGYSSQNSPNKERVRQQDQIRL</sequence>
<dbReference type="Proteomes" id="UP001066276">
    <property type="component" value="Chromosome 6"/>
</dbReference>
<evidence type="ECO:0000313" key="3">
    <source>
        <dbReference type="Proteomes" id="UP001066276"/>
    </source>
</evidence>
<organism evidence="2 3">
    <name type="scientific">Pleurodeles waltl</name>
    <name type="common">Iberian ribbed newt</name>
    <dbReference type="NCBI Taxonomy" id="8319"/>
    <lineage>
        <taxon>Eukaryota</taxon>
        <taxon>Metazoa</taxon>
        <taxon>Chordata</taxon>
        <taxon>Craniata</taxon>
        <taxon>Vertebrata</taxon>
        <taxon>Euteleostomi</taxon>
        <taxon>Amphibia</taxon>
        <taxon>Batrachia</taxon>
        <taxon>Caudata</taxon>
        <taxon>Salamandroidea</taxon>
        <taxon>Salamandridae</taxon>
        <taxon>Pleurodelinae</taxon>
        <taxon>Pleurodeles</taxon>
    </lineage>
</organism>
<feature type="region of interest" description="Disordered" evidence="1">
    <location>
        <begin position="270"/>
        <end position="323"/>
    </location>
</feature>
<feature type="region of interest" description="Disordered" evidence="1">
    <location>
        <begin position="1"/>
        <end position="46"/>
    </location>
</feature>
<protein>
    <submittedName>
        <fullName evidence="2">Uncharacterized protein</fullName>
    </submittedName>
</protein>
<feature type="region of interest" description="Disordered" evidence="1">
    <location>
        <begin position="95"/>
        <end position="127"/>
    </location>
</feature>
<comment type="caution">
    <text evidence="2">The sequence shown here is derived from an EMBL/GenBank/DDBJ whole genome shotgun (WGS) entry which is preliminary data.</text>
</comment>
<evidence type="ECO:0000313" key="2">
    <source>
        <dbReference type="EMBL" id="KAJ1143117.1"/>
    </source>
</evidence>
<proteinExistence type="predicted"/>